<dbReference type="RefSeq" id="WP_249250836.1">
    <property type="nucleotide sequence ID" value="NZ_JAKIKT010000013.1"/>
</dbReference>
<keyword evidence="2" id="KW-1185">Reference proteome</keyword>
<sequence>MPTVKKFLAGVITGDVNHDEANDANTSIFKKIMSGILFVVFLLIGLGNWSDSKQLILEVYQGVIANFTHKVEESTLSKLDIGNYLAFAERQVGMPQVIKTSDIDSDIEYRYYKDNKYLLTIISKKERVSGIVVHSLEHNKDYLSDFTPLIPFTNTQLKVDSIEKAIGHQNDFFFDNHNIAYFMKSKQLGASGMHLYLSVGYTGYQSQQAANKELLNQLDNALVVDDNEKFEPIINRLTQTTASFYSISELEPHFTADALLTKYEFNAYF</sequence>
<dbReference type="NCBIfam" id="NF043066">
    <property type="entry name" value="ETEC_3214_dom"/>
    <property type="match status" value="1"/>
</dbReference>
<comment type="caution">
    <text evidence="1">The sequence shown here is derived from an EMBL/GenBank/DDBJ whole genome shotgun (WGS) entry which is preliminary data.</text>
</comment>
<reference evidence="1 2" key="1">
    <citation type="submission" date="2022-01" db="EMBL/GenBank/DDBJ databases">
        <title>Whole genome-based taxonomy of the Shewanellaceae.</title>
        <authorList>
            <person name="Martin-Rodriguez A.J."/>
        </authorList>
    </citation>
    <scope>NUCLEOTIDE SEQUENCE [LARGE SCALE GENOMIC DNA]</scope>
    <source>
        <strain evidence="1 2">DSM 21332</strain>
    </source>
</reference>
<protein>
    <submittedName>
        <fullName evidence="1">Uncharacterized protein</fullName>
    </submittedName>
</protein>
<gene>
    <name evidence="1" type="ORF">L2725_21345</name>
</gene>
<organism evidence="1 2">
    <name type="scientific">Shewanella corallii</name>
    <dbReference type="NCBI Taxonomy" id="560080"/>
    <lineage>
        <taxon>Bacteria</taxon>
        <taxon>Pseudomonadati</taxon>
        <taxon>Pseudomonadota</taxon>
        <taxon>Gammaproteobacteria</taxon>
        <taxon>Alteromonadales</taxon>
        <taxon>Shewanellaceae</taxon>
        <taxon>Shewanella</taxon>
    </lineage>
</organism>
<dbReference type="Proteomes" id="UP001202831">
    <property type="component" value="Unassembled WGS sequence"/>
</dbReference>
<name>A0ABT0NCS6_9GAMM</name>
<dbReference type="EMBL" id="JAKIKT010000013">
    <property type="protein sequence ID" value="MCL2916284.1"/>
    <property type="molecule type" value="Genomic_DNA"/>
</dbReference>
<accession>A0ABT0NCS6</accession>
<evidence type="ECO:0000313" key="2">
    <source>
        <dbReference type="Proteomes" id="UP001202831"/>
    </source>
</evidence>
<evidence type="ECO:0000313" key="1">
    <source>
        <dbReference type="EMBL" id="MCL2916284.1"/>
    </source>
</evidence>
<dbReference type="InterPro" id="IPR050010">
    <property type="entry name" value="ETEC_3214_dom"/>
</dbReference>
<proteinExistence type="predicted"/>